<feature type="domain" description="Ig-like SoxY" evidence="1">
    <location>
        <begin position="42"/>
        <end position="143"/>
    </location>
</feature>
<organism evidence="2">
    <name type="scientific">invertebrate metagenome</name>
    <dbReference type="NCBI Taxonomy" id="1711999"/>
    <lineage>
        <taxon>unclassified sequences</taxon>
        <taxon>metagenomes</taxon>
        <taxon>organismal metagenomes</taxon>
    </lineage>
</organism>
<evidence type="ECO:0000313" key="2">
    <source>
        <dbReference type="EMBL" id="VBB69275.1"/>
    </source>
</evidence>
<dbReference type="InterPro" id="IPR038162">
    <property type="entry name" value="SoxY_sf"/>
</dbReference>
<reference evidence="2" key="1">
    <citation type="submission" date="2018-10" db="EMBL/GenBank/DDBJ databases">
        <authorList>
            <person name="Gruber-Vodicka H."/>
            <person name="Jaeckle O."/>
        </authorList>
    </citation>
    <scope>NUCLEOTIDE SEQUENCE</scope>
</reference>
<dbReference type="Gene3D" id="2.60.40.2470">
    <property type="entry name" value="SoxY domain"/>
    <property type="match status" value="1"/>
</dbReference>
<accession>A0A484H755</accession>
<sequence>MLFATGTGILSVIHSGLELPVTFAAETEIDAWMESKLKGVHVKADRITLDIPEVAENGSSVQFTVTVDSPMTEQDYVKEVHVFAEGNATPYVASYYFTPYSGKAQVTARLRLAKKQYVRVLATMSNGSSYMTRKEVTVAIGGC</sequence>
<proteinExistence type="predicted"/>
<dbReference type="Pfam" id="PF13501">
    <property type="entry name" value="SoxY"/>
    <property type="match status" value="1"/>
</dbReference>
<evidence type="ECO:0000259" key="1">
    <source>
        <dbReference type="Pfam" id="PF13501"/>
    </source>
</evidence>
<dbReference type="InterPro" id="IPR032711">
    <property type="entry name" value="SoxY"/>
</dbReference>
<gene>
    <name evidence="2" type="ORF">RIEGSTA812A_PEG_748</name>
</gene>
<protein>
    <submittedName>
        <fullName evidence="2">Sulfur oxidation protein SoxY</fullName>
    </submittedName>
</protein>
<dbReference type="EMBL" id="LR026963">
    <property type="protein sequence ID" value="VBB69275.1"/>
    <property type="molecule type" value="Genomic_DNA"/>
</dbReference>
<name>A0A484H755_9ZZZZ</name>
<dbReference type="AlphaFoldDB" id="A0A484H755"/>